<dbReference type="Proteomes" id="UP001524569">
    <property type="component" value="Unassembled WGS sequence"/>
</dbReference>
<reference evidence="8 9" key="1">
    <citation type="submission" date="2022-07" db="EMBL/GenBank/DDBJ databases">
        <title>Methylomonas rivi sp. nov., Methylomonas rosea sp. nov., Methylomonas aureus sp. nov. and Methylomonas subterranea sp. nov., four novel methanotrophs isolated from a freshwater creek and the deep terrestrial subsurface.</title>
        <authorList>
            <person name="Abin C."/>
            <person name="Sankaranarayanan K."/>
            <person name="Garner C."/>
            <person name="Sindelar R."/>
            <person name="Kotary K."/>
            <person name="Garner R."/>
            <person name="Barclay S."/>
            <person name="Lawson P."/>
            <person name="Krumholz L."/>
        </authorList>
    </citation>
    <scope>NUCLEOTIDE SEQUENCE [LARGE SCALE GENOMIC DNA]</scope>
    <source>
        <strain evidence="8 9">SURF-1</strain>
    </source>
</reference>
<comment type="caution">
    <text evidence="8">The sequence shown here is derived from an EMBL/GenBank/DDBJ whole genome shotgun (WGS) entry which is preliminary data.</text>
</comment>
<gene>
    <name evidence="8" type="ORF">NP603_02380</name>
</gene>
<evidence type="ECO:0000313" key="8">
    <source>
        <dbReference type="EMBL" id="MCQ8179945.1"/>
    </source>
</evidence>
<comment type="similarity">
    <text evidence="2">Belongs to the class-V pyridoxal-phosphate-dependent aminotransferase family. Csd subfamily.</text>
</comment>
<proteinExistence type="inferred from homology"/>
<comment type="cofactor">
    <cofactor evidence="1">
        <name>pyridoxal 5'-phosphate</name>
        <dbReference type="ChEBI" id="CHEBI:597326"/>
    </cofactor>
</comment>
<organism evidence="8 9">
    <name type="scientific">Methylomonas aurea</name>
    <dbReference type="NCBI Taxonomy" id="2952224"/>
    <lineage>
        <taxon>Bacteria</taxon>
        <taxon>Pseudomonadati</taxon>
        <taxon>Pseudomonadota</taxon>
        <taxon>Gammaproteobacteria</taxon>
        <taxon>Methylococcales</taxon>
        <taxon>Methylococcaceae</taxon>
        <taxon>Methylomonas</taxon>
    </lineage>
</organism>
<keyword evidence="4" id="KW-0808">Transferase</keyword>
<dbReference type="InterPro" id="IPR000192">
    <property type="entry name" value="Aminotrans_V_dom"/>
</dbReference>
<keyword evidence="9" id="KW-1185">Reference proteome</keyword>
<sequence>MTTPNPDLAALAQQALNGGPAPAGLPDAAELTRLANLYFSATPTTDGAAIDNVPPSAAAAAPSFHSVPAGFNRRPGIDDGFVPTAPSAAAFGEHYSDAIDNVPHSAATLAPAANVASGFERLPGIDQNALSGLVSRSFGLPGEAELKQALAAKPGNLVGSKPPAAASSFYFLHDLAALGRNADLTSLGNAHPPFDVHAVRKDFPILAERVNGYPLAWLDNAATTQKPQCVIDRISEFYRHENSNIHRAAHELAARATDAYEGARDTVARFINASSADDIVFVRGSTEAINLVAQSWGRQFIGQGDEIVISWLEHHANIVPWQQLCQETGAVLRVIPVDDDGQVILAEYQKLLNAKTKLVSFTQVSNALGTVTPAAEMIELAHRAGAKVLLDGAQSVSHLRVDVQSLDCDWFVFSGHKIFGPTGIGVLYGKPELLAATQPWQGGGNMIEDVTFEKTVYQPAPAKFEAGTGNIADAVGLGAALDYLSRIGIENVARYEHELLEYGMHALRMIPGLRLIGTAPDKTSVLSFVLAGHSTQDVGKALNEAGIAVRSGHHCAQPILRRFGLEATVRPSLAFYNTYEEIDRLAAVVKRLQCSKTHFSG</sequence>
<accession>A0ABT1UE27</accession>
<dbReference type="PANTHER" id="PTHR43586">
    <property type="entry name" value="CYSTEINE DESULFURASE"/>
    <property type="match status" value="1"/>
</dbReference>
<evidence type="ECO:0000256" key="4">
    <source>
        <dbReference type="ARBA" id="ARBA00022679"/>
    </source>
</evidence>
<evidence type="ECO:0000259" key="7">
    <source>
        <dbReference type="Pfam" id="PF00266"/>
    </source>
</evidence>
<dbReference type="EMBL" id="JANIBM010000002">
    <property type="protein sequence ID" value="MCQ8179945.1"/>
    <property type="molecule type" value="Genomic_DNA"/>
</dbReference>
<dbReference type="InterPro" id="IPR015421">
    <property type="entry name" value="PyrdxlP-dep_Trfase_major"/>
</dbReference>
<name>A0ABT1UE27_9GAMM</name>
<protein>
    <recommendedName>
        <fullName evidence="3">cysteine desulfurase</fullName>
        <ecNumber evidence="3">2.8.1.7</ecNumber>
    </recommendedName>
</protein>
<feature type="domain" description="Aminotransferase class V" evidence="7">
    <location>
        <begin position="217"/>
        <end position="585"/>
    </location>
</feature>
<dbReference type="RefSeq" id="WP_256609326.1">
    <property type="nucleotide sequence ID" value="NZ_JANIBM010000002.1"/>
</dbReference>
<evidence type="ECO:0000256" key="5">
    <source>
        <dbReference type="ARBA" id="ARBA00022898"/>
    </source>
</evidence>
<evidence type="ECO:0000313" key="9">
    <source>
        <dbReference type="Proteomes" id="UP001524569"/>
    </source>
</evidence>
<dbReference type="InterPro" id="IPR015424">
    <property type="entry name" value="PyrdxlP-dep_Trfase"/>
</dbReference>
<evidence type="ECO:0000256" key="6">
    <source>
        <dbReference type="ARBA" id="ARBA00050776"/>
    </source>
</evidence>
<evidence type="ECO:0000256" key="3">
    <source>
        <dbReference type="ARBA" id="ARBA00012239"/>
    </source>
</evidence>
<evidence type="ECO:0000256" key="1">
    <source>
        <dbReference type="ARBA" id="ARBA00001933"/>
    </source>
</evidence>
<dbReference type="PANTHER" id="PTHR43586:SF8">
    <property type="entry name" value="CYSTEINE DESULFURASE 1, CHLOROPLASTIC"/>
    <property type="match status" value="1"/>
</dbReference>
<dbReference type="CDD" id="cd06453">
    <property type="entry name" value="SufS_like"/>
    <property type="match status" value="1"/>
</dbReference>
<dbReference type="EC" id="2.8.1.7" evidence="3"/>
<dbReference type="Pfam" id="PF00266">
    <property type="entry name" value="Aminotran_5"/>
    <property type="match status" value="1"/>
</dbReference>
<dbReference type="InterPro" id="IPR015422">
    <property type="entry name" value="PyrdxlP-dep_Trfase_small"/>
</dbReference>
<dbReference type="InterPro" id="IPR010970">
    <property type="entry name" value="Cys_dSase_SufS"/>
</dbReference>
<dbReference type="NCBIfam" id="TIGR01979">
    <property type="entry name" value="sufS"/>
    <property type="match status" value="1"/>
</dbReference>
<dbReference type="Gene3D" id="3.90.1150.10">
    <property type="entry name" value="Aspartate Aminotransferase, domain 1"/>
    <property type="match status" value="1"/>
</dbReference>
<keyword evidence="5" id="KW-0663">Pyridoxal phosphate</keyword>
<comment type="catalytic activity">
    <reaction evidence="6">
        <text>(sulfur carrier)-H + L-cysteine = (sulfur carrier)-SH + L-alanine</text>
        <dbReference type="Rhea" id="RHEA:43892"/>
        <dbReference type="Rhea" id="RHEA-COMP:14737"/>
        <dbReference type="Rhea" id="RHEA-COMP:14739"/>
        <dbReference type="ChEBI" id="CHEBI:29917"/>
        <dbReference type="ChEBI" id="CHEBI:35235"/>
        <dbReference type="ChEBI" id="CHEBI:57972"/>
        <dbReference type="ChEBI" id="CHEBI:64428"/>
        <dbReference type="EC" id="2.8.1.7"/>
    </reaction>
</comment>
<dbReference type="Gene3D" id="3.40.640.10">
    <property type="entry name" value="Type I PLP-dependent aspartate aminotransferase-like (Major domain)"/>
    <property type="match status" value="1"/>
</dbReference>
<dbReference type="SUPFAM" id="SSF53383">
    <property type="entry name" value="PLP-dependent transferases"/>
    <property type="match status" value="1"/>
</dbReference>
<evidence type="ECO:0000256" key="2">
    <source>
        <dbReference type="ARBA" id="ARBA00010447"/>
    </source>
</evidence>
<dbReference type="NCBIfam" id="NF041166">
    <property type="entry name" value="f2_encap_cargo1"/>
    <property type="match status" value="1"/>
</dbReference>